<gene>
    <name evidence="2" type="ORF">ABDJ38_14400</name>
</gene>
<dbReference type="RefSeq" id="WP_346785826.1">
    <property type="nucleotide sequence ID" value="NZ_JBDLBR010000005.1"/>
</dbReference>
<keyword evidence="1" id="KW-0472">Membrane</keyword>
<feature type="transmembrane region" description="Helical" evidence="1">
    <location>
        <begin position="234"/>
        <end position="258"/>
    </location>
</feature>
<evidence type="ECO:0008006" key="4">
    <source>
        <dbReference type="Google" id="ProtNLM"/>
    </source>
</evidence>
<keyword evidence="3" id="KW-1185">Reference proteome</keyword>
<feature type="transmembrane region" description="Helical" evidence="1">
    <location>
        <begin position="149"/>
        <end position="168"/>
    </location>
</feature>
<organism evidence="2 3">
    <name type="scientific">Aurantiacibacter flavus</name>
    <dbReference type="NCBI Taxonomy" id="3145232"/>
    <lineage>
        <taxon>Bacteria</taxon>
        <taxon>Pseudomonadati</taxon>
        <taxon>Pseudomonadota</taxon>
        <taxon>Alphaproteobacteria</taxon>
        <taxon>Sphingomonadales</taxon>
        <taxon>Erythrobacteraceae</taxon>
        <taxon>Aurantiacibacter</taxon>
    </lineage>
</organism>
<proteinExistence type="predicted"/>
<reference evidence="2 3" key="1">
    <citation type="submission" date="2024-05" db="EMBL/GenBank/DDBJ databases">
        <authorList>
            <person name="Park S."/>
        </authorList>
    </citation>
    <scope>NUCLEOTIDE SEQUENCE [LARGE SCALE GENOMIC DNA]</scope>
    <source>
        <strain evidence="2 3">DGU5</strain>
    </source>
</reference>
<feature type="transmembrane region" description="Helical" evidence="1">
    <location>
        <begin position="199"/>
        <end position="222"/>
    </location>
</feature>
<keyword evidence="1" id="KW-0812">Transmembrane</keyword>
<comment type="caution">
    <text evidence="2">The sequence shown here is derived from an EMBL/GenBank/DDBJ whole genome shotgun (WGS) entry which is preliminary data.</text>
</comment>
<feature type="transmembrane region" description="Helical" evidence="1">
    <location>
        <begin position="313"/>
        <end position="331"/>
    </location>
</feature>
<feature type="transmembrane region" description="Helical" evidence="1">
    <location>
        <begin position="337"/>
        <end position="362"/>
    </location>
</feature>
<dbReference type="EMBL" id="JBDLBR010000005">
    <property type="protein sequence ID" value="MEN7538370.1"/>
    <property type="molecule type" value="Genomic_DNA"/>
</dbReference>
<evidence type="ECO:0000256" key="1">
    <source>
        <dbReference type="SAM" id="Phobius"/>
    </source>
</evidence>
<keyword evidence="1" id="KW-1133">Transmembrane helix</keyword>
<name>A0ABV0D350_9SPHN</name>
<dbReference type="Proteomes" id="UP001484535">
    <property type="component" value="Unassembled WGS sequence"/>
</dbReference>
<evidence type="ECO:0000313" key="3">
    <source>
        <dbReference type="Proteomes" id="UP001484535"/>
    </source>
</evidence>
<protein>
    <recommendedName>
        <fullName evidence="4">DUF2029 domain-containing protein</fullName>
    </recommendedName>
</protein>
<evidence type="ECO:0000313" key="2">
    <source>
        <dbReference type="EMBL" id="MEN7538370.1"/>
    </source>
</evidence>
<feature type="transmembrane region" description="Helical" evidence="1">
    <location>
        <begin position="124"/>
        <end position="143"/>
    </location>
</feature>
<accession>A0ABV0D350</accession>
<feature type="transmembrane region" description="Helical" evidence="1">
    <location>
        <begin position="24"/>
        <end position="44"/>
    </location>
</feature>
<feature type="transmembrane region" description="Helical" evidence="1">
    <location>
        <begin position="286"/>
        <end position="306"/>
    </location>
</feature>
<sequence>MSVAADWLARWCALDRPLRHLPRLGALAALLALVGTLAWSTVAVPQMRSGEVKAQVTKAENNGKKGIGDYELYRRIYKRVDAGENYYEAAVTEQRANRYPVKPFVTVRLPTLAYAQSWLGLERLGHVLVAMLVVSIGLFLPLTQDRTGLAERVVGAFALLLGGASLFARQGPLSHESVAGILLTLALLSYRTTNFWPSLIFAAMALAVRELALPFVLLWLALALVAGRWREAGWVAGIVGLFGLGLWLHSLGVAAAVADGGLASPGWKAMAGPALPLMGMVRMTPLLTLPTWLAAPLAVLPLVGWASLGGKRAGFACLAFAGFFLMMALFARAENYYWILIVLPLYAAGFAFAPRAVADLVAAARGKVSSRREGHI</sequence>